<dbReference type="EMBL" id="JAAGBB010000008">
    <property type="protein sequence ID" value="MBR0664380.1"/>
    <property type="molecule type" value="Genomic_DNA"/>
</dbReference>
<name>A0ABS5EWU8_9PROT</name>
<reference evidence="3" key="1">
    <citation type="journal article" date="2021" name="Syst. Appl. Microbiol.">
        <title>Roseomonas hellenica sp. nov., isolated from roots of wild-growing Alkanna tinctoria.</title>
        <authorList>
            <person name="Rat A."/>
            <person name="Naranjo H.D."/>
            <person name="Lebbe L."/>
            <person name="Cnockaert M."/>
            <person name="Krigas N."/>
            <person name="Grigoriadou K."/>
            <person name="Maloupa E."/>
            <person name="Willems A."/>
        </authorList>
    </citation>
    <scope>NUCLEOTIDE SEQUENCE [LARGE SCALE GENOMIC DNA]</scope>
    <source>
        <strain evidence="3">LMG 31523</strain>
    </source>
</reference>
<evidence type="ECO:0000313" key="2">
    <source>
        <dbReference type="EMBL" id="MBR0664380.1"/>
    </source>
</evidence>
<comment type="caution">
    <text evidence="2">The sequence shown here is derived from an EMBL/GenBank/DDBJ whole genome shotgun (WGS) entry which is preliminary data.</text>
</comment>
<sequence length="78" mass="8121">MLFLLHLLGLESRQAVLEIGSGSGWLAAVMARLVGPPRKGHRRRADPGLGGPEPGRLGGAGPGQRQGGHGGWHSRVRG</sequence>
<evidence type="ECO:0000256" key="1">
    <source>
        <dbReference type="SAM" id="MobiDB-lite"/>
    </source>
</evidence>
<dbReference type="Gene3D" id="3.40.50.150">
    <property type="entry name" value="Vaccinia Virus protein VP39"/>
    <property type="match status" value="1"/>
</dbReference>
<dbReference type="Pfam" id="PF01135">
    <property type="entry name" value="PCMT"/>
    <property type="match status" value="1"/>
</dbReference>
<gene>
    <name evidence="2" type="ORF">GXW71_08435</name>
</gene>
<feature type="region of interest" description="Disordered" evidence="1">
    <location>
        <begin position="36"/>
        <end position="78"/>
    </location>
</feature>
<dbReference type="InterPro" id="IPR029063">
    <property type="entry name" value="SAM-dependent_MTases_sf"/>
</dbReference>
<protein>
    <recommendedName>
        <fullName evidence="4">Protein-L-isoaspartate O-methyltransferase</fullName>
    </recommendedName>
</protein>
<accession>A0ABS5EWU8</accession>
<evidence type="ECO:0008006" key="4">
    <source>
        <dbReference type="Google" id="ProtNLM"/>
    </source>
</evidence>
<feature type="compositionally biased region" description="Gly residues" evidence="1">
    <location>
        <begin position="48"/>
        <end position="71"/>
    </location>
</feature>
<evidence type="ECO:0000313" key="3">
    <source>
        <dbReference type="Proteomes" id="UP001196870"/>
    </source>
</evidence>
<organism evidence="2 3">
    <name type="scientific">Plastoroseomonas hellenica</name>
    <dbReference type="NCBI Taxonomy" id="2687306"/>
    <lineage>
        <taxon>Bacteria</taxon>
        <taxon>Pseudomonadati</taxon>
        <taxon>Pseudomonadota</taxon>
        <taxon>Alphaproteobacteria</taxon>
        <taxon>Acetobacterales</taxon>
        <taxon>Acetobacteraceae</taxon>
        <taxon>Plastoroseomonas</taxon>
    </lineage>
</organism>
<dbReference type="SUPFAM" id="SSF53335">
    <property type="entry name" value="S-adenosyl-L-methionine-dependent methyltransferases"/>
    <property type="match status" value="1"/>
</dbReference>
<keyword evidence="3" id="KW-1185">Reference proteome</keyword>
<proteinExistence type="predicted"/>
<dbReference type="Proteomes" id="UP001196870">
    <property type="component" value="Unassembled WGS sequence"/>
</dbReference>